<accession>A0ABW2YFA6</accession>
<evidence type="ECO:0000313" key="2">
    <source>
        <dbReference type="EMBL" id="MFD0726568.1"/>
    </source>
</evidence>
<evidence type="ECO:0000313" key="3">
    <source>
        <dbReference type="Proteomes" id="UP001597110"/>
    </source>
</evidence>
<keyword evidence="3" id="KW-1185">Reference proteome</keyword>
<organism evidence="2 3">
    <name type="scientific">Lysobacter brunescens</name>
    <dbReference type="NCBI Taxonomy" id="262323"/>
    <lineage>
        <taxon>Bacteria</taxon>
        <taxon>Pseudomonadati</taxon>
        <taxon>Pseudomonadota</taxon>
        <taxon>Gammaproteobacteria</taxon>
        <taxon>Lysobacterales</taxon>
        <taxon>Lysobacteraceae</taxon>
        <taxon>Lysobacter</taxon>
    </lineage>
</organism>
<dbReference type="EMBL" id="JBHTIF010000002">
    <property type="protein sequence ID" value="MFD0726568.1"/>
    <property type="molecule type" value="Genomic_DNA"/>
</dbReference>
<comment type="caution">
    <text evidence="2">The sequence shown here is derived from an EMBL/GenBank/DDBJ whole genome shotgun (WGS) entry which is preliminary data.</text>
</comment>
<name>A0ABW2YFA6_9GAMM</name>
<gene>
    <name evidence="2" type="ORF">ACFQ0E_13285</name>
</gene>
<dbReference type="RefSeq" id="WP_386824540.1">
    <property type="nucleotide sequence ID" value="NZ_JBHTIF010000002.1"/>
</dbReference>
<feature type="region of interest" description="Disordered" evidence="1">
    <location>
        <begin position="1"/>
        <end position="31"/>
    </location>
</feature>
<dbReference type="Proteomes" id="UP001597110">
    <property type="component" value="Unassembled WGS sequence"/>
</dbReference>
<proteinExistence type="predicted"/>
<reference evidence="3" key="1">
    <citation type="journal article" date="2019" name="Int. J. Syst. Evol. Microbiol.">
        <title>The Global Catalogue of Microorganisms (GCM) 10K type strain sequencing project: providing services to taxonomists for standard genome sequencing and annotation.</title>
        <authorList>
            <consortium name="The Broad Institute Genomics Platform"/>
            <consortium name="The Broad Institute Genome Sequencing Center for Infectious Disease"/>
            <person name="Wu L."/>
            <person name="Ma J."/>
        </authorList>
    </citation>
    <scope>NUCLEOTIDE SEQUENCE [LARGE SCALE GENOMIC DNA]</scope>
    <source>
        <strain evidence="3">CCUG 55585</strain>
    </source>
</reference>
<protein>
    <submittedName>
        <fullName evidence="2">Uncharacterized protein</fullName>
    </submittedName>
</protein>
<sequence length="248" mass="25828">MQRSLSTSSRNYGTINDDAQRGAHEPLLGPQPVQPPGPVLRNTAHATDVLAAVSSAPYPGSAGPWIQGASGLLWATSGTVSGIDNLRQQPTTRMERVARGVSVFTDVTSTLAGLADTANAATNGFVPDAHDWRRGTGQASNALWAVSGLTSMVSTGYQTANNWWNGRPSLSQALGFASATFNTLGAGFGMVANEYQQHDDAASQTNATLYGTLSAASWVTGSLFSMASTYTARRQQSASAHPPPSGEV</sequence>
<evidence type="ECO:0000256" key="1">
    <source>
        <dbReference type="SAM" id="MobiDB-lite"/>
    </source>
</evidence>
<feature type="compositionally biased region" description="Polar residues" evidence="1">
    <location>
        <begin position="1"/>
        <end position="14"/>
    </location>
</feature>